<reference evidence="2" key="3">
    <citation type="submission" date="2016-10" db="EMBL/GenBank/DDBJ databases">
        <authorList>
            <person name="de Groot N.N."/>
        </authorList>
    </citation>
    <scope>NUCLEOTIDE SEQUENCE [LARGE SCALE GENOMIC DNA]</scope>
    <source>
        <strain evidence="2">DSM 16632</strain>
    </source>
</reference>
<proteinExistence type="predicted"/>
<dbReference type="RefSeq" id="WP_067146188.1">
    <property type="nucleotide sequence ID" value="NZ_CP014265.1"/>
</dbReference>
<dbReference type="Proteomes" id="UP000183442">
    <property type="component" value="Unassembled WGS sequence"/>
</dbReference>
<organism evidence="1 3">
    <name type="scientific">Methanobrevibacter olleyae</name>
    <dbReference type="NCBI Taxonomy" id="294671"/>
    <lineage>
        <taxon>Archaea</taxon>
        <taxon>Methanobacteriati</taxon>
        <taxon>Methanobacteriota</taxon>
        <taxon>Methanomada group</taxon>
        <taxon>Methanobacteria</taxon>
        <taxon>Methanobacteriales</taxon>
        <taxon>Methanobacteriaceae</taxon>
        <taxon>Methanobrevibacter</taxon>
    </lineage>
</organism>
<dbReference type="AlphaFoldDB" id="A0A126QZE8"/>
<name>A0A126QZE8_METOL</name>
<reference evidence="1 3" key="1">
    <citation type="journal article" date="2016" name="Genome Announc.">
        <title>Draft Genome Sequence of the Rumen Methanogen Methanobrevibacter olleyae YLM1.</title>
        <authorList>
            <person name="Kelly W.J."/>
            <person name="Li D."/>
            <person name="Lambie S.C."/>
            <person name="Cox F."/>
            <person name="Attwood G.T."/>
            <person name="Altermann E."/>
            <person name="Leahy S.C."/>
        </authorList>
    </citation>
    <scope>NUCLEOTIDE SEQUENCE [LARGE SCALE GENOMIC DNA]</scope>
    <source>
        <strain evidence="1 3">YLM1</strain>
    </source>
</reference>
<reference evidence="3" key="2">
    <citation type="submission" date="2016-02" db="EMBL/GenBank/DDBJ databases">
        <title>The draft genome sequence of the rumen methanogen Methanobrevibacter olleyae YLM1.</title>
        <authorList>
            <consortium name="New Zealand Agricultural Greenhouse Gas Research Centre/Pastoral Greenhouse Gas Research Consortium"/>
            <person name="Kelly W.J."/>
            <person name="Li D."/>
            <person name="Lambie S.C."/>
            <person name="Attwood G.T."/>
            <person name="Altermann E."/>
            <person name="Leahy S.C."/>
        </authorList>
    </citation>
    <scope>NUCLEOTIDE SEQUENCE [LARGE SCALE GENOMIC DNA]</scope>
    <source>
        <strain evidence="3">YLM1</strain>
    </source>
</reference>
<dbReference type="KEGG" id="mol:YLM1_0615"/>
<dbReference type="EMBL" id="FOTL01000012">
    <property type="protein sequence ID" value="SFL45597.1"/>
    <property type="molecule type" value="Genomic_DNA"/>
</dbReference>
<protein>
    <submittedName>
        <fullName evidence="1">Uncharacterized protein</fullName>
    </submittedName>
</protein>
<accession>A0A126QZE8</accession>
<dbReference type="STRING" id="294671.YLM1_0615"/>
<dbReference type="Proteomes" id="UP000066376">
    <property type="component" value="Chromosome"/>
</dbReference>
<reference evidence="4" key="4">
    <citation type="submission" date="2016-10" db="EMBL/GenBank/DDBJ databases">
        <authorList>
            <person name="Varghese N."/>
        </authorList>
    </citation>
    <scope>NUCLEOTIDE SEQUENCE [LARGE SCALE GENOMIC DNA]</scope>
    <source>
        <strain evidence="4">DSM 16632</strain>
    </source>
</reference>
<evidence type="ECO:0000313" key="2">
    <source>
        <dbReference type="EMBL" id="SFL45597.1"/>
    </source>
</evidence>
<sequence>MEWKTLQSKVHGLNLNDLIKEEFLKKLNDEFDNRDIDIVTIQIAIRDKLEEPSDDVNLDVISLSNNTIEDTLLNNTIVDVNSIENYEKIKKVLDE</sequence>
<evidence type="ECO:0000313" key="1">
    <source>
        <dbReference type="EMBL" id="AMK15172.1"/>
    </source>
</evidence>
<dbReference type="GeneID" id="28488912"/>
<evidence type="ECO:0000313" key="3">
    <source>
        <dbReference type="Proteomes" id="UP000066376"/>
    </source>
</evidence>
<evidence type="ECO:0000313" key="4">
    <source>
        <dbReference type="Proteomes" id="UP000183442"/>
    </source>
</evidence>
<dbReference type="PATRIC" id="fig|294671.3.peg.639"/>
<gene>
    <name evidence="2" type="ORF">SAMN02910297_00928</name>
    <name evidence="1" type="ORF">YLM1_0615</name>
</gene>
<dbReference type="EMBL" id="CP014265">
    <property type="protein sequence ID" value="AMK15172.1"/>
    <property type="molecule type" value="Genomic_DNA"/>
</dbReference>
<keyword evidence="3" id="KW-1185">Reference proteome</keyword>